<dbReference type="GO" id="GO:0016491">
    <property type="term" value="F:oxidoreductase activity"/>
    <property type="evidence" value="ECO:0007669"/>
    <property type="project" value="UniProtKB-KW"/>
</dbReference>
<dbReference type="AlphaFoldDB" id="A0A381UIX2"/>
<evidence type="ECO:0000256" key="2">
    <source>
        <dbReference type="ARBA" id="ARBA00023002"/>
    </source>
</evidence>
<organism evidence="3">
    <name type="scientific">marine metagenome</name>
    <dbReference type="NCBI Taxonomy" id="408172"/>
    <lineage>
        <taxon>unclassified sequences</taxon>
        <taxon>metagenomes</taxon>
        <taxon>ecological metagenomes</taxon>
    </lineage>
</organism>
<protein>
    <recommendedName>
        <fullName evidence="4">SDR family NAD(P)-dependent oxidoreductase</fullName>
    </recommendedName>
</protein>
<dbReference type="SUPFAM" id="SSF51735">
    <property type="entry name" value="NAD(P)-binding Rossmann-fold domains"/>
    <property type="match status" value="1"/>
</dbReference>
<feature type="non-terminal residue" evidence="3">
    <location>
        <position position="1"/>
    </location>
</feature>
<gene>
    <name evidence="3" type="ORF">METZ01_LOCUS80944</name>
</gene>
<dbReference type="EMBL" id="UINC01006531">
    <property type="protein sequence ID" value="SVA28090.1"/>
    <property type="molecule type" value="Genomic_DNA"/>
</dbReference>
<comment type="similarity">
    <text evidence="1">Belongs to the short-chain dehydrogenases/reductases (SDR) family.</text>
</comment>
<dbReference type="Gene3D" id="3.40.50.720">
    <property type="entry name" value="NAD(P)-binding Rossmann-like Domain"/>
    <property type="match status" value="1"/>
</dbReference>
<name>A0A381UIX2_9ZZZZ</name>
<proteinExistence type="inferred from homology"/>
<keyword evidence="2" id="KW-0560">Oxidoreductase</keyword>
<evidence type="ECO:0008006" key="4">
    <source>
        <dbReference type="Google" id="ProtNLM"/>
    </source>
</evidence>
<feature type="non-terminal residue" evidence="3">
    <location>
        <position position="151"/>
    </location>
</feature>
<evidence type="ECO:0000313" key="3">
    <source>
        <dbReference type="EMBL" id="SVA28090.1"/>
    </source>
</evidence>
<dbReference type="InterPro" id="IPR002347">
    <property type="entry name" value="SDR_fam"/>
</dbReference>
<dbReference type="PANTHER" id="PTHR43669:SF3">
    <property type="entry name" value="ALCOHOL DEHYDROGENASE, PUTATIVE (AFU_ORTHOLOGUE AFUA_3G03445)-RELATED"/>
    <property type="match status" value="1"/>
</dbReference>
<dbReference type="CDD" id="cd05233">
    <property type="entry name" value="SDR_c"/>
    <property type="match status" value="1"/>
</dbReference>
<accession>A0A381UIX2</accession>
<dbReference type="Pfam" id="PF00106">
    <property type="entry name" value="adh_short"/>
    <property type="match status" value="1"/>
</dbReference>
<dbReference type="PANTHER" id="PTHR43669">
    <property type="entry name" value="5-KETO-D-GLUCONATE 5-REDUCTASE"/>
    <property type="match status" value="1"/>
</dbReference>
<sequence>MTIEIDLGGTRALVTGAGAGIGREIARWLARAGASVAVVDVRADKATETCSLIADEGAGEAFALVADSRDDAELERMVAEAAERLGGLDVAVNNIGMLGPRGSAPLLDLDGEAWRDVLDQNLVLTALSMSAEARVMKGRDSGGLIVNVSSG</sequence>
<evidence type="ECO:0000256" key="1">
    <source>
        <dbReference type="ARBA" id="ARBA00006484"/>
    </source>
</evidence>
<dbReference type="InterPro" id="IPR036291">
    <property type="entry name" value="NAD(P)-bd_dom_sf"/>
</dbReference>
<dbReference type="PRINTS" id="PR00081">
    <property type="entry name" value="GDHRDH"/>
</dbReference>
<reference evidence="3" key="1">
    <citation type="submission" date="2018-05" db="EMBL/GenBank/DDBJ databases">
        <authorList>
            <person name="Lanie J.A."/>
            <person name="Ng W.-L."/>
            <person name="Kazmierczak K.M."/>
            <person name="Andrzejewski T.M."/>
            <person name="Davidsen T.M."/>
            <person name="Wayne K.J."/>
            <person name="Tettelin H."/>
            <person name="Glass J.I."/>
            <person name="Rusch D."/>
            <person name="Podicherti R."/>
            <person name="Tsui H.-C.T."/>
            <person name="Winkler M.E."/>
        </authorList>
    </citation>
    <scope>NUCLEOTIDE SEQUENCE</scope>
</reference>